<comment type="caution">
    <text evidence="2">The sequence shown here is derived from an EMBL/GenBank/DDBJ whole genome shotgun (WGS) entry which is preliminary data.</text>
</comment>
<dbReference type="InterPro" id="IPR001279">
    <property type="entry name" value="Metallo-B-lactamas"/>
</dbReference>
<evidence type="ECO:0000259" key="1">
    <source>
        <dbReference type="SMART" id="SM00849"/>
    </source>
</evidence>
<feature type="domain" description="Metallo-beta-lactamase" evidence="1">
    <location>
        <begin position="21"/>
        <end position="206"/>
    </location>
</feature>
<dbReference type="Gene3D" id="3.60.15.10">
    <property type="entry name" value="Ribonuclease Z/Hydroxyacylglutathione hydrolase-like"/>
    <property type="match status" value="1"/>
</dbReference>
<dbReference type="CDD" id="cd07739">
    <property type="entry name" value="metallo-hydrolase-like_MBL-fold"/>
    <property type="match status" value="1"/>
</dbReference>
<dbReference type="Pfam" id="PF00753">
    <property type="entry name" value="Lactamase_B"/>
    <property type="match status" value="1"/>
</dbReference>
<dbReference type="SUPFAM" id="SSF56281">
    <property type="entry name" value="Metallo-hydrolase/oxidoreductase"/>
    <property type="match status" value="1"/>
</dbReference>
<keyword evidence="3" id="KW-1185">Reference proteome</keyword>
<dbReference type="EMBL" id="JBHEZZ010000044">
    <property type="protein sequence ID" value="MFC1407347.1"/>
    <property type="molecule type" value="Genomic_DNA"/>
</dbReference>
<protein>
    <submittedName>
        <fullName evidence="2">MBL fold metallo-hydrolase</fullName>
    </submittedName>
</protein>
<evidence type="ECO:0000313" key="3">
    <source>
        <dbReference type="Proteomes" id="UP001592528"/>
    </source>
</evidence>
<dbReference type="RefSeq" id="WP_030266837.1">
    <property type="nucleotide sequence ID" value="NZ_JBHEZZ010000044.1"/>
</dbReference>
<dbReference type="PANTHER" id="PTHR42951:SF14">
    <property type="entry name" value="METALLO-BETA-LACTAMASE SUPERFAMILY PROTEIN"/>
    <property type="match status" value="1"/>
</dbReference>
<accession>A0ABV6V151</accession>
<sequence length="278" mass="30830">MNDPLTFQVVAGDYGLSGNQPANYTLVLGEREALLVDVPFARSDAHRLIAMILDSGRELRTVFITHDHPDHFFSLDLLRDTFPEAAVVAHPVVVADIGRSIPLKFERWAEGMGANAPQRGVVPTPWVKDEIEVEGRTLKILGPMQGDHVHATALWDPGSRTLVAGDLLFNGVFLFLGEHRPPQYDDWLKSLDDLESLQPVRIIAGHSKPGLPDDSRAIDWSRRYLNEFKRAAKAATSSREMADLLRVAFPDAVGFPGTEFLLDVSTQVATGEMEPWDE</sequence>
<dbReference type="InterPro" id="IPR050855">
    <property type="entry name" value="NDM-1-like"/>
</dbReference>
<gene>
    <name evidence="2" type="ORF">ACEZDJ_39310</name>
</gene>
<dbReference type="InterPro" id="IPR036866">
    <property type="entry name" value="RibonucZ/Hydroxyglut_hydro"/>
</dbReference>
<name>A0ABV6V151_9ACTN</name>
<dbReference type="Proteomes" id="UP001592528">
    <property type="component" value="Unassembled WGS sequence"/>
</dbReference>
<reference evidence="2 3" key="1">
    <citation type="submission" date="2024-09" db="EMBL/GenBank/DDBJ databases">
        <authorList>
            <person name="Lee S.D."/>
        </authorList>
    </citation>
    <scope>NUCLEOTIDE SEQUENCE [LARGE SCALE GENOMIC DNA]</scope>
    <source>
        <strain evidence="2 3">N1-5</strain>
    </source>
</reference>
<evidence type="ECO:0000313" key="2">
    <source>
        <dbReference type="EMBL" id="MFC1407347.1"/>
    </source>
</evidence>
<proteinExistence type="predicted"/>
<organism evidence="2 3">
    <name type="scientific">Streptacidiphilus cavernicola</name>
    <dbReference type="NCBI Taxonomy" id="3342716"/>
    <lineage>
        <taxon>Bacteria</taxon>
        <taxon>Bacillati</taxon>
        <taxon>Actinomycetota</taxon>
        <taxon>Actinomycetes</taxon>
        <taxon>Kitasatosporales</taxon>
        <taxon>Streptomycetaceae</taxon>
        <taxon>Streptacidiphilus</taxon>
    </lineage>
</organism>
<dbReference type="PANTHER" id="PTHR42951">
    <property type="entry name" value="METALLO-BETA-LACTAMASE DOMAIN-CONTAINING"/>
    <property type="match status" value="1"/>
</dbReference>
<dbReference type="SMART" id="SM00849">
    <property type="entry name" value="Lactamase_B"/>
    <property type="match status" value="1"/>
</dbReference>